<dbReference type="SMART" id="SM00494">
    <property type="entry name" value="ChtBD2"/>
    <property type="match status" value="2"/>
</dbReference>
<dbReference type="GO" id="GO:0005576">
    <property type="term" value="C:extracellular region"/>
    <property type="evidence" value="ECO:0007669"/>
    <property type="project" value="InterPro"/>
</dbReference>
<accession>A0A182SZG6</accession>
<feature type="compositionally biased region" description="Pro residues" evidence="1">
    <location>
        <begin position="147"/>
        <end position="170"/>
    </location>
</feature>
<reference evidence="4" key="1">
    <citation type="submission" date="2013-09" db="EMBL/GenBank/DDBJ databases">
        <title>The Genome Sequence of Anopheles maculatus species B.</title>
        <authorList>
            <consortium name="The Broad Institute Genomics Platform"/>
            <person name="Neafsey D.E."/>
            <person name="Besansky N."/>
            <person name="Howell P."/>
            <person name="Walton C."/>
            <person name="Young S.K."/>
            <person name="Zeng Q."/>
            <person name="Gargeya S."/>
            <person name="Fitzgerald M."/>
            <person name="Haas B."/>
            <person name="Abouelleil A."/>
            <person name="Allen A.W."/>
            <person name="Alvarado L."/>
            <person name="Arachchi H.M."/>
            <person name="Berlin A.M."/>
            <person name="Chapman S.B."/>
            <person name="Gainer-Dewar J."/>
            <person name="Goldberg J."/>
            <person name="Griggs A."/>
            <person name="Gujja S."/>
            <person name="Hansen M."/>
            <person name="Howarth C."/>
            <person name="Imamovic A."/>
            <person name="Ireland A."/>
            <person name="Larimer J."/>
            <person name="McCowan C."/>
            <person name="Murphy C."/>
            <person name="Pearson M."/>
            <person name="Poon T.W."/>
            <person name="Priest M."/>
            <person name="Roberts A."/>
            <person name="Saif S."/>
            <person name="Shea T."/>
            <person name="Sisk P."/>
            <person name="Sykes S."/>
            <person name="Wortman J."/>
            <person name="Nusbaum C."/>
            <person name="Birren B."/>
        </authorList>
    </citation>
    <scope>NUCLEOTIDE SEQUENCE [LARGE SCALE GENOMIC DNA]</scope>
    <source>
        <strain evidence="4">maculatus3</strain>
    </source>
</reference>
<evidence type="ECO:0000259" key="2">
    <source>
        <dbReference type="PROSITE" id="PS50940"/>
    </source>
</evidence>
<evidence type="ECO:0000313" key="4">
    <source>
        <dbReference type="Proteomes" id="UP000075901"/>
    </source>
</evidence>
<feature type="domain" description="Chitin-binding type-2" evidence="2">
    <location>
        <begin position="171"/>
        <end position="209"/>
    </location>
</feature>
<feature type="region of interest" description="Disordered" evidence="1">
    <location>
        <begin position="143"/>
        <end position="179"/>
    </location>
</feature>
<evidence type="ECO:0000256" key="1">
    <source>
        <dbReference type="SAM" id="MobiDB-lite"/>
    </source>
</evidence>
<feature type="domain" description="Chitin-binding type-2" evidence="2">
    <location>
        <begin position="85"/>
        <end position="142"/>
    </location>
</feature>
<feature type="domain" description="Chitin-binding type-2" evidence="2">
    <location>
        <begin position="13"/>
        <end position="73"/>
    </location>
</feature>
<protein>
    <recommendedName>
        <fullName evidence="2">Chitin-binding type-2 domain-containing protein</fullName>
    </recommendedName>
</protein>
<sequence>MACPPGKSFDRKAKLCMDNGEADCLFDFKALCDDTGYLLCIFDEAYEIQCSPHERYDIRTNRCVDANQALCVYDTPSLSDPKPFVNPCADNVGFNLVPDPSNCQRYFTCIETESYGATCPGNQIFDIVSKGCAPVKQATCIRDVAPAPQPPPPPPSPTPSPRPPGPPSSPNNPCRNNNGVTYKPHPIDCTRYYMCMDTQSIERTCPTDQ</sequence>
<dbReference type="Proteomes" id="UP000075901">
    <property type="component" value="Unassembled WGS sequence"/>
</dbReference>
<name>A0A182SZG6_9DIPT</name>
<dbReference type="EnsemblMetazoa" id="AMAM016541-RA">
    <property type="protein sequence ID" value="AMAM016541-PA"/>
    <property type="gene ID" value="AMAM016541"/>
</dbReference>
<organism evidence="3 4">
    <name type="scientific">Anopheles maculatus</name>
    <dbReference type="NCBI Taxonomy" id="74869"/>
    <lineage>
        <taxon>Eukaryota</taxon>
        <taxon>Metazoa</taxon>
        <taxon>Ecdysozoa</taxon>
        <taxon>Arthropoda</taxon>
        <taxon>Hexapoda</taxon>
        <taxon>Insecta</taxon>
        <taxon>Pterygota</taxon>
        <taxon>Neoptera</taxon>
        <taxon>Endopterygota</taxon>
        <taxon>Diptera</taxon>
        <taxon>Nematocera</taxon>
        <taxon>Culicoidea</taxon>
        <taxon>Culicidae</taxon>
        <taxon>Anophelinae</taxon>
        <taxon>Anopheles</taxon>
        <taxon>Anopheles maculatus group</taxon>
    </lineage>
</organism>
<dbReference type="InterPro" id="IPR002557">
    <property type="entry name" value="Chitin-bd_dom"/>
</dbReference>
<evidence type="ECO:0000313" key="3">
    <source>
        <dbReference type="EnsemblMetazoa" id="AMAM016541-PA"/>
    </source>
</evidence>
<dbReference type="GO" id="GO:0008061">
    <property type="term" value="F:chitin binding"/>
    <property type="evidence" value="ECO:0007669"/>
    <property type="project" value="InterPro"/>
</dbReference>
<dbReference type="PROSITE" id="PS50940">
    <property type="entry name" value="CHIT_BIND_II"/>
    <property type="match status" value="3"/>
</dbReference>
<dbReference type="AlphaFoldDB" id="A0A182SZG6"/>
<reference evidence="3" key="2">
    <citation type="submission" date="2020-05" db="UniProtKB">
        <authorList>
            <consortium name="EnsemblMetazoa"/>
        </authorList>
    </citation>
    <scope>IDENTIFICATION</scope>
    <source>
        <strain evidence="3">maculatus3</strain>
    </source>
</reference>
<dbReference type="Pfam" id="PF01607">
    <property type="entry name" value="CBM_14"/>
    <property type="match status" value="2"/>
</dbReference>
<dbReference type="InterPro" id="IPR036508">
    <property type="entry name" value="Chitin-bd_dom_sf"/>
</dbReference>
<proteinExistence type="predicted"/>
<dbReference type="SUPFAM" id="SSF57625">
    <property type="entry name" value="Invertebrate chitin-binding proteins"/>
    <property type="match status" value="3"/>
</dbReference>
<dbReference type="VEuPathDB" id="VectorBase:AMAM016541"/>
<dbReference type="Gene3D" id="2.170.140.10">
    <property type="entry name" value="Chitin binding domain"/>
    <property type="match status" value="2"/>
</dbReference>
<keyword evidence="4" id="KW-1185">Reference proteome</keyword>